<dbReference type="Proteomes" id="UP000030645">
    <property type="component" value="Unassembled WGS sequence"/>
</dbReference>
<gene>
    <name evidence="1" type="ORF">L484_018428</name>
</gene>
<evidence type="ECO:0000313" key="2">
    <source>
        <dbReference type="Proteomes" id="UP000030645"/>
    </source>
</evidence>
<protein>
    <submittedName>
        <fullName evidence="1">Uncharacterized protein</fullName>
    </submittedName>
</protein>
<sequence>MKLMMPTNTHPMRRKIQVTLVPFLQPSYPNFSTAPSANDLVLPMVATHRNLIASICSIFHSKALITNTWA</sequence>
<name>W9QK85_9ROSA</name>
<evidence type="ECO:0000313" key="1">
    <source>
        <dbReference type="EMBL" id="EXB29012.1"/>
    </source>
</evidence>
<keyword evidence="2" id="KW-1185">Reference proteome</keyword>
<dbReference type="EMBL" id="KE343428">
    <property type="protein sequence ID" value="EXB29012.1"/>
    <property type="molecule type" value="Genomic_DNA"/>
</dbReference>
<proteinExistence type="predicted"/>
<accession>W9QK85</accession>
<dbReference type="AlphaFoldDB" id="W9QK85"/>
<reference evidence="2" key="1">
    <citation type="submission" date="2013-01" db="EMBL/GenBank/DDBJ databases">
        <title>Draft Genome Sequence of a Mulberry Tree, Morus notabilis C.K. Schneid.</title>
        <authorList>
            <person name="He N."/>
            <person name="Zhao S."/>
        </authorList>
    </citation>
    <scope>NUCLEOTIDE SEQUENCE</scope>
</reference>
<organism evidence="1 2">
    <name type="scientific">Morus notabilis</name>
    <dbReference type="NCBI Taxonomy" id="981085"/>
    <lineage>
        <taxon>Eukaryota</taxon>
        <taxon>Viridiplantae</taxon>
        <taxon>Streptophyta</taxon>
        <taxon>Embryophyta</taxon>
        <taxon>Tracheophyta</taxon>
        <taxon>Spermatophyta</taxon>
        <taxon>Magnoliopsida</taxon>
        <taxon>eudicotyledons</taxon>
        <taxon>Gunneridae</taxon>
        <taxon>Pentapetalae</taxon>
        <taxon>rosids</taxon>
        <taxon>fabids</taxon>
        <taxon>Rosales</taxon>
        <taxon>Moraceae</taxon>
        <taxon>Moreae</taxon>
        <taxon>Morus</taxon>
    </lineage>
</organism>